<accession>A0ACB8GAH2</accession>
<sequence>MESKKNPEKRKTGSPMGGSSKMKRDLNAPAQREMEDTFPLVVAPELRVAAKPFISRQFKSRMQTRQARAEQVDEAV</sequence>
<dbReference type="EMBL" id="CM037614">
    <property type="protein sequence ID" value="KAH8016199.1"/>
    <property type="molecule type" value="Genomic_DNA"/>
</dbReference>
<organism evidence="1 2">
    <name type="scientific">Sphaerodactylus townsendi</name>
    <dbReference type="NCBI Taxonomy" id="933632"/>
    <lineage>
        <taxon>Eukaryota</taxon>
        <taxon>Metazoa</taxon>
        <taxon>Chordata</taxon>
        <taxon>Craniata</taxon>
        <taxon>Vertebrata</taxon>
        <taxon>Euteleostomi</taxon>
        <taxon>Lepidosauria</taxon>
        <taxon>Squamata</taxon>
        <taxon>Bifurcata</taxon>
        <taxon>Gekkota</taxon>
        <taxon>Sphaerodactylidae</taxon>
        <taxon>Sphaerodactylus</taxon>
    </lineage>
</organism>
<proteinExistence type="predicted"/>
<gene>
    <name evidence="1" type="ORF">K3G42_013609</name>
</gene>
<comment type="caution">
    <text evidence="1">The sequence shown here is derived from an EMBL/GenBank/DDBJ whole genome shotgun (WGS) entry which is preliminary data.</text>
</comment>
<reference evidence="1" key="1">
    <citation type="submission" date="2021-08" db="EMBL/GenBank/DDBJ databases">
        <title>The first chromosome-level gecko genome reveals the dynamic sex chromosomes of Neotropical dwarf geckos (Sphaerodactylidae: Sphaerodactylus).</title>
        <authorList>
            <person name="Pinto B.J."/>
            <person name="Keating S.E."/>
            <person name="Gamble T."/>
        </authorList>
    </citation>
    <scope>NUCLEOTIDE SEQUENCE</scope>
    <source>
        <strain evidence="1">TG3544</strain>
    </source>
</reference>
<name>A0ACB8GAH2_9SAUR</name>
<dbReference type="Proteomes" id="UP000827872">
    <property type="component" value="Linkage Group LG01"/>
</dbReference>
<evidence type="ECO:0000313" key="2">
    <source>
        <dbReference type="Proteomes" id="UP000827872"/>
    </source>
</evidence>
<keyword evidence="2" id="KW-1185">Reference proteome</keyword>
<evidence type="ECO:0000313" key="1">
    <source>
        <dbReference type="EMBL" id="KAH8016199.1"/>
    </source>
</evidence>
<protein>
    <submittedName>
        <fullName evidence="1">Uncharacterized protein</fullName>
    </submittedName>
</protein>